<name>A0A519BKG3_9DELT</name>
<evidence type="ECO:0000256" key="1">
    <source>
        <dbReference type="ARBA" id="ARBA00022676"/>
    </source>
</evidence>
<keyword evidence="3" id="KW-0472">Membrane</keyword>
<dbReference type="Gene3D" id="3.40.50.2000">
    <property type="entry name" value="Glycogen Phosphorylase B"/>
    <property type="match status" value="2"/>
</dbReference>
<dbReference type="GO" id="GO:0005829">
    <property type="term" value="C:cytosol"/>
    <property type="evidence" value="ECO:0007669"/>
    <property type="project" value="TreeGrafter"/>
</dbReference>
<keyword evidence="1" id="KW-0328">Glycosyltransferase</keyword>
<organism evidence="4 5">
    <name type="scientific">Candidatus Acididesulfobacter diazotrophicus</name>
    <dbReference type="NCBI Taxonomy" id="2597226"/>
    <lineage>
        <taxon>Bacteria</taxon>
        <taxon>Deltaproteobacteria</taxon>
        <taxon>Candidatus Acidulodesulfobacterales</taxon>
        <taxon>Candidatus Acididesulfobacter</taxon>
    </lineage>
</organism>
<dbReference type="CDD" id="cd03789">
    <property type="entry name" value="GT9_LPS_heptosyltransferase"/>
    <property type="match status" value="1"/>
</dbReference>
<dbReference type="Proteomes" id="UP000319296">
    <property type="component" value="Unassembled WGS sequence"/>
</dbReference>
<dbReference type="InterPro" id="IPR002201">
    <property type="entry name" value="Glyco_trans_9"/>
</dbReference>
<evidence type="ECO:0000313" key="4">
    <source>
        <dbReference type="EMBL" id="RZD17760.1"/>
    </source>
</evidence>
<evidence type="ECO:0000256" key="2">
    <source>
        <dbReference type="ARBA" id="ARBA00022679"/>
    </source>
</evidence>
<evidence type="ECO:0000256" key="3">
    <source>
        <dbReference type="SAM" id="Phobius"/>
    </source>
</evidence>
<keyword evidence="2 4" id="KW-0808">Transferase</keyword>
<proteinExistence type="predicted"/>
<keyword evidence="3" id="KW-1133">Transmembrane helix</keyword>
<dbReference type="GO" id="GO:0009244">
    <property type="term" value="P:lipopolysaccharide core region biosynthetic process"/>
    <property type="evidence" value="ECO:0007669"/>
    <property type="project" value="TreeGrafter"/>
</dbReference>
<evidence type="ECO:0000313" key="5">
    <source>
        <dbReference type="Proteomes" id="UP000319296"/>
    </source>
</evidence>
<keyword evidence="3" id="KW-0812">Transmembrane</keyword>
<dbReference type="GO" id="GO:0008713">
    <property type="term" value="F:ADP-heptose-lipopolysaccharide heptosyltransferase activity"/>
    <property type="evidence" value="ECO:0007669"/>
    <property type="project" value="TreeGrafter"/>
</dbReference>
<protein>
    <submittedName>
        <fullName evidence="4">Glycosyltransferase family 9 protein</fullName>
    </submittedName>
</protein>
<dbReference type="EMBL" id="SGBB01000023">
    <property type="protein sequence ID" value="RZD17760.1"/>
    <property type="molecule type" value="Genomic_DNA"/>
</dbReference>
<comment type="caution">
    <text evidence="4">The sequence shown here is derived from an EMBL/GenBank/DDBJ whole genome shotgun (WGS) entry which is preliminary data.</text>
</comment>
<dbReference type="InterPro" id="IPR051199">
    <property type="entry name" value="LPS_LOS_Heptosyltrfase"/>
</dbReference>
<dbReference type="SUPFAM" id="SSF53756">
    <property type="entry name" value="UDP-Glycosyltransferase/glycogen phosphorylase"/>
    <property type="match status" value="1"/>
</dbReference>
<sequence>MYNYIKKYKFPVYNVRKKKWKFLLFFIDFFLYIFIKKTKNNNFYSSNLSHSKSVKKILLCNGAHIGDVLISANVIPLLQHNNPNIEIGFLGGSWSVNALNEYDNIKHVHIVDHWMLNRSNLSIFKKIKQYYNTRKKVIKEIKNIGYDAAVDMYYFMPNNAMLIWQAGIPMRISYDSAGFSSFLTDVVKWEEKKQHIVNYNLTLFKKLSFNLPERITAYNKLFISSQDINNIKIILDNFNINFGDYIVVHPGTGLKAKKWIFAKWISLIQRLIEKKENIVITGYGKNECIETAEIASKVRGHVINLCDNISFQDFVALVSKAKAIISVDSVASHIGAMTNIPTVCIFSGIPNYFFWSPIGEKTKVIHLDIPCSPCYKREGCEKMDCLNNINVNLVIDTLYNIL</sequence>
<dbReference type="PANTHER" id="PTHR30160">
    <property type="entry name" value="TETRAACYLDISACCHARIDE 4'-KINASE-RELATED"/>
    <property type="match status" value="1"/>
</dbReference>
<reference evidence="4 5" key="1">
    <citation type="journal article" date="2019" name="ISME J.">
        <title>Insights into ecological role of a new deltaproteobacterial order Candidatus Acidulodesulfobacterales by metagenomics and metatranscriptomics.</title>
        <authorList>
            <person name="Tan S."/>
            <person name="Liu J."/>
            <person name="Fang Y."/>
            <person name="Hedlund B.P."/>
            <person name="Lian Z.H."/>
            <person name="Huang L.Y."/>
            <person name="Li J.T."/>
            <person name="Huang L.N."/>
            <person name="Li W.J."/>
            <person name="Jiang H.C."/>
            <person name="Dong H.L."/>
            <person name="Shu W.S."/>
        </authorList>
    </citation>
    <scope>NUCLEOTIDE SEQUENCE [LARGE SCALE GENOMIC DNA]</scope>
    <source>
        <strain evidence="4">AP1</strain>
    </source>
</reference>
<gene>
    <name evidence="4" type="ORF">EVG15_09505</name>
</gene>
<accession>A0A519BKG3</accession>
<feature type="transmembrane region" description="Helical" evidence="3">
    <location>
        <begin position="20"/>
        <end position="35"/>
    </location>
</feature>
<dbReference type="Pfam" id="PF01075">
    <property type="entry name" value="Glyco_transf_9"/>
    <property type="match status" value="1"/>
</dbReference>
<dbReference type="AlphaFoldDB" id="A0A519BKG3"/>